<dbReference type="GO" id="GO:0051075">
    <property type="term" value="F:S-adenosylmethionine:tRNA ribosyltransferase-isomerase activity"/>
    <property type="evidence" value="ECO:0007669"/>
    <property type="project" value="UniProtKB-EC"/>
</dbReference>
<gene>
    <name evidence="5 6" type="primary">queA</name>
    <name evidence="6" type="ORF">JCR33_05400</name>
</gene>
<dbReference type="Gene3D" id="2.40.10.240">
    <property type="entry name" value="QueA-like"/>
    <property type="match status" value="1"/>
</dbReference>
<dbReference type="SUPFAM" id="SSF111337">
    <property type="entry name" value="QueA-like"/>
    <property type="match status" value="1"/>
</dbReference>
<comment type="subcellular location">
    <subcellularLocation>
        <location evidence="5">Cytoplasm</location>
    </subcellularLocation>
</comment>
<dbReference type="PANTHER" id="PTHR30307">
    <property type="entry name" value="S-ADENOSYLMETHIONINE:TRNA RIBOSYLTRANSFERASE-ISOMERASE"/>
    <property type="match status" value="1"/>
</dbReference>
<evidence type="ECO:0000256" key="2">
    <source>
        <dbReference type="ARBA" id="ARBA00022679"/>
    </source>
</evidence>
<dbReference type="Pfam" id="PF02547">
    <property type="entry name" value="Queuosine_synth"/>
    <property type="match status" value="1"/>
</dbReference>
<evidence type="ECO:0000256" key="5">
    <source>
        <dbReference type="HAMAP-Rule" id="MF_00113"/>
    </source>
</evidence>
<dbReference type="PANTHER" id="PTHR30307:SF0">
    <property type="entry name" value="S-ADENOSYLMETHIONINE:TRNA RIBOSYLTRANSFERASE-ISOMERASE"/>
    <property type="match status" value="1"/>
</dbReference>
<dbReference type="GO" id="GO:0008616">
    <property type="term" value="P:tRNA queuosine(34) biosynthetic process"/>
    <property type="evidence" value="ECO:0007669"/>
    <property type="project" value="UniProtKB-UniRule"/>
</dbReference>
<comment type="function">
    <text evidence="5">Transfers and isomerizes the ribose moiety from AdoMet to the 7-aminomethyl group of 7-deazaguanine (preQ1-tRNA) to give epoxyqueuosine (oQ-tRNA).</text>
</comment>
<accession>A0A934IJW0</accession>
<protein>
    <recommendedName>
        <fullName evidence="5">S-adenosylmethionine:tRNA ribosyltransferase-isomerase</fullName>
        <ecNumber evidence="5">2.4.99.17</ecNumber>
    </recommendedName>
    <alternativeName>
        <fullName evidence="5">Queuosine biosynthesis protein QueA</fullName>
    </alternativeName>
</protein>
<evidence type="ECO:0000313" key="7">
    <source>
        <dbReference type="Proteomes" id="UP000609531"/>
    </source>
</evidence>
<dbReference type="InterPro" id="IPR042118">
    <property type="entry name" value="QueA_dom1"/>
</dbReference>
<dbReference type="Gene3D" id="3.40.1780.10">
    <property type="entry name" value="QueA-like"/>
    <property type="match status" value="1"/>
</dbReference>
<evidence type="ECO:0000313" key="6">
    <source>
        <dbReference type="EMBL" id="MBJ3775112.1"/>
    </source>
</evidence>
<dbReference type="InterPro" id="IPR003699">
    <property type="entry name" value="QueA"/>
</dbReference>
<keyword evidence="4 5" id="KW-0671">Queuosine biosynthesis</keyword>
<comment type="caution">
    <text evidence="6">The sequence shown here is derived from an EMBL/GenBank/DDBJ whole genome shotgun (WGS) entry which is preliminary data.</text>
</comment>
<dbReference type="EMBL" id="JAEKJA010000003">
    <property type="protein sequence ID" value="MBJ3775112.1"/>
    <property type="molecule type" value="Genomic_DNA"/>
</dbReference>
<dbReference type="Proteomes" id="UP000609531">
    <property type="component" value="Unassembled WGS sequence"/>
</dbReference>
<evidence type="ECO:0000256" key="4">
    <source>
        <dbReference type="ARBA" id="ARBA00022785"/>
    </source>
</evidence>
<keyword evidence="2 5" id="KW-0808">Transferase</keyword>
<evidence type="ECO:0000256" key="3">
    <source>
        <dbReference type="ARBA" id="ARBA00022691"/>
    </source>
</evidence>
<keyword evidence="7" id="KW-1185">Reference proteome</keyword>
<name>A0A934IJW0_9HYPH</name>
<proteinExistence type="inferred from homology"/>
<keyword evidence="3 5" id="KW-0949">S-adenosyl-L-methionine</keyword>
<dbReference type="NCBIfam" id="TIGR00113">
    <property type="entry name" value="queA"/>
    <property type="match status" value="1"/>
</dbReference>
<keyword evidence="6" id="KW-0328">Glycosyltransferase</keyword>
<dbReference type="HAMAP" id="MF_00113">
    <property type="entry name" value="QueA"/>
    <property type="match status" value="1"/>
</dbReference>
<reference evidence="6" key="1">
    <citation type="submission" date="2020-12" db="EMBL/GenBank/DDBJ databases">
        <title>Bacterial taxonomy.</title>
        <authorList>
            <person name="Pan X."/>
        </authorList>
    </citation>
    <scope>NUCLEOTIDE SEQUENCE</scope>
    <source>
        <strain evidence="6">B2012</strain>
    </source>
</reference>
<dbReference type="InterPro" id="IPR036100">
    <property type="entry name" value="QueA_sf"/>
</dbReference>
<sequence>MSDYDFELPDARIALRPAEPRDAARLLTSYADGRLEDRIVRDLPQILAPGDRLVVNDSRVIPARLVGERLRPAGTARVELTLLVEDEPLRWTAFAKPAKRIGEGDTLRFPVPGGVVEGRVEARTGPTVTVRFAADPLAAGAMPLPPYIAAKRAPDARDESDYQTVYADPPGSVAAPTAGLHFTDRLFSALAERGIGLSRVTLHVGAGTFLPVKTEHLNEHEMHAEWGTVSAATVAEIAATKAAGGRIVAVGTTSLRLLESAAGEGVLAPFTGDTRLFIRPGFRFHVADALLTNFHLPRSTLLMLVAAFAGLARMRAIYAHALRHDYRFYSYGDASLIFADPR</sequence>
<dbReference type="NCBIfam" id="NF001140">
    <property type="entry name" value="PRK00147.1"/>
    <property type="match status" value="1"/>
</dbReference>
<dbReference type="EC" id="2.4.99.17" evidence="5"/>
<evidence type="ECO:0000256" key="1">
    <source>
        <dbReference type="ARBA" id="ARBA00022490"/>
    </source>
</evidence>
<dbReference type="GO" id="GO:0005737">
    <property type="term" value="C:cytoplasm"/>
    <property type="evidence" value="ECO:0007669"/>
    <property type="project" value="UniProtKB-SubCell"/>
</dbReference>
<organism evidence="6 7">
    <name type="scientific">Acuticoccus mangrovi</name>
    <dbReference type="NCBI Taxonomy" id="2796142"/>
    <lineage>
        <taxon>Bacteria</taxon>
        <taxon>Pseudomonadati</taxon>
        <taxon>Pseudomonadota</taxon>
        <taxon>Alphaproteobacteria</taxon>
        <taxon>Hyphomicrobiales</taxon>
        <taxon>Amorphaceae</taxon>
        <taxon>Acuticoccus</taxon>
    </lineage>
</organism>
<keyword evidence="1 5" id="KW-0963">Cytoplasm</keyword>
<comment type="similarity">
    <text evidence="5">Belongs to the QueA family.</text>
</comment>
<comment type="subunit">
    <text evidence="5">Monomer.</text>
</comment>
<dbReference type="AlphaFoldDB" id="A0A934IJW0"/>
<dbReference type="InterPro" id="IPR042119">
    <property type="entry name" value="QueA_dom2"/>
</dbReference>
<comment type="catalytic activity">
    <reaction evidence="5">
        <text>7-aminomethyl-7-carbaguanosine(34) in tRNA + S-adenosyl-L-methionine = epoxyqueuosine(34) in tRNA + adenine + L-methionine + 2 H(+)</text>
        <dbReference type="Rhea" id="RHEA:32155"/>
        <dbReference type="Rhea" id="RHEA-COMP:10342"/>
        <dbReference type="Rhea" id="RHEA-COMP:18582"/>
        <dbReference type="ChEBI" id="CHEBI:15378"/>
        <dbReference type="ChEBI" id="CHEBI:16708"/>
        <dbReference type="ChEBI" id="CHEBI:57844"/>
        <dbReference type="ChEBI" id="CHEBI:59789"/>
        <dbReference type="ChEBI" id="CHEBI:82833"/>
        <dbReference type="ChEBI" id="CHEBI:194443"/>
        <dbReference type="EC" id="2.4.99.17"/>
    </reaction>
</comment>
<comment type="pathway">
    <text evidence="5">tRNA modification; tRNA-queuosine biosynthesis.</text>
</comment>